<dbReference type="EMBL" id="BAAATD010000006">
    <property type="protein sequence ID" value="GAA2607597.1"/>
    <property type="molecule type" value="Genomic_DNA"/>
</dbReference>
<name>A0ABP6C8B3_9ACTN</name>
<keyword evidence="2" id="KW-1185">Reference proteome</keyword>
<gene>
    <name evidence="1" type="ORF">GCM10010411_47280</name>
</gene>
<proteinExistence type="predicted"/>
<evidence type="ECO:0000313" key="2">
    <source>
        <dbReference type="Proteomes" id="UP001501509"/>
    </source>
</evidence>
<dbReference type="Proteomes" id="UP001501509">
    <property type="component" value="Unassembled WGS sequence"/>
</dbReference>
<dbReference type="RefSeq" id="WP_344544135.1">
    <property type="nucleotide sequence ID" value="NZ_BAAATD010000006.1"/>
</dbReference>
<reference evidence="2" key="1">
    <citation type="journal article" date="2019" name="Int. J. Syst. Evol. Microbiol.">
        <title>The Global Catalogue of Microorganisms (GCM) 10K type strain sequencing project: providing services to taxonomists for standard genome sequencing and annotation.</title>
        <authorList>
            <consortium name="The Broad Institute Genomics Platform"/>
            <consortium name="The Broad Institute Genome Sequencing Center for Infectious Disease"/>
            <person name="Wu L."/>
            <person name="Ma J."/>
        </authorList>
    </citation>
    <scope>NUCLEOTIDE SEQUENCE [LARGE SCALE GENOMIC DNA]</scope>
    <source>
        <strain evidence="2">JCM 6833</strain>
    </source>
</reference>
<organism evidence="1 2">
    <name type="scientific">Actinomadura fulvescens</name>
    <dbReference type="NCBI Taxonomy" id="46160"/>
    <lineage>
        <taxon>Bacteria</taxon>
        <taxon>Bacillati</taxon>
        <taxon>Actinomycetota</taxon>
        <taxon>Actinomycetes</taxon>
        <taxon>Streptosporangiales</taxon>
        <taxon>Thermomonosporaceae</taxon>
        <taxon>Actinomadura</taxon>
    </lineage>
</organism>
<accession>A0ABP6C8B3</accession>
<sequence length="108" mass="11454">MSFERRRGTTADAPSVANPRRGHLEVLCAKVNAHPNLGAGFVERLSVVVLNVTCVGAVGGRGLSQEICCDLFGETWWFIWANDGARIAPVSELDAALGEIVEQMGAGS</sequence>
<evidence type="ECO:0000313" key="1">
    <source>
        <dbReference type="EMBL" id="GAA2607597.1"/>
    </source>
</evidence>
<protein>
    <submittedName>
        <fullName evidence="1">Uncharacterized protein</fullName>
    </submittedName>
</protein>
<comment type="caution">
    <text evidence="1">The sequence shown here is derived from an EMBL/GenBank/DDBJ whole genome shotgun (WGS) entry which is preliminary data.</text>
</comment>